<dbReference type="OrthoDB" id="3217553at2"/>
<proteinExistence type="predicted"/>
<keyword evidence="1" id="KW-0472">Membrane</keyword>
<dbReference type="RefSeq" id="WP_030534362.1">
    <property type="nucleotide sequence ID" value="NZ_JOIJ01000031.1"/>
</dbReference>
<comment type="caution">
    <text evidence="2">The sequence shown here is derived from an EMBL/GenBank/DDBJ whole genome shotgun (WGS) entry which is preliminary data.</text>
</comment>
<feature type="transmembrane region" description="Helical" evidence="1">
    <location>
        <begin position="71"/>
        <end position="95"/>
    </location>
</feature>
<evidence type="ECO:0000256" key="1">
    <source>
        <dbReference type="SAM" id="Phobius"/>
    </source>
</evidence>
<dbReference type="GO" id="GO:0140359">
    <property type="term" value="F:ABC-type transporter activity"/>
    <property type="evidence" value="ECO:0007669"/>
    <property type="project" value="InterPro"/>
</dbReference>
<dbReference type="EMBL" id="VLJV01000001">
    <property type="protein sequence ID" value="TWH20585.1"/>
    <property type="molecule type" value="Genomic_DNA"/>
</dbReference>
<feature type="transmembrane region" description="Helical" evidence="1">
    <location>
        <begin position="211"/>
        <end position="230"/>
    </location>
</feature>
<name>A0A660CI37_9PSEU</name>
<protein>
    <submittedName>
        <fullName evidence="2">ABC-2 type transport system permease protein</fullName>
    </submittedName>
</protein>
<dbReference type="PANTHER" id="PTHR37305">
    <property type="entry name" value="INTEGRAL MEMBRANE PROTEIN-RELATED"/>
    <property type="match status" value="1"/>
</dbReference>
<dbReference type="Proteomes" id="UP000317303">
    <property type="component" value="Unassembled WGS sequence"/>
</dbReference>
<feature type="transmembrane region" description="Helical" evidence="1">
    <location>
        <begin position="179"/>
        <end position="204"/>
    </location>
</feature>
<keyword evidence="1" id="KW-0812">Transmembrane</keyword>
<evidence type="ECO:0000313" key="2">
    <source>
        <dbReference type="EMBL" id="TWH20585.1"/>
    </source>
</evidence>
<accession>A0A660CI37</accession>
<feature type="transmembrane region" description="Helical" evidence="1">
    <location>
        <begin position="32"/>
        <end position="51"/>
    </location>
</feature>
<evidence type="ECO:0000313" key="3">
    <source>
        <dbReference type="Proteomes" id="UP000317303"/>
    </source>
</evidence>
<keyword evidence="1" id="KW-1133">Transmembrane helix</keyword>
<dbReference type="GO" id="GO:0005886">
    <property type="term" value="C:plasma membrane"/>
    <property type="evidence" value="ECO:0007669"/>
    <property type="project" value="UniProtKB-SubCell"/>
</dbReference>
<dbReference type="Pfam" id="PF12679">
    <property type="entry name" value="ABC2_membrane_2"/>
    <property type="match status" value="1"/>
</dbReference>
<keyword evidence="3" id="KW-1185">Reference proteome</keyword>
<sequence length="288" mass="29491">MDTLTAPARRTAPTSRLVRAELRWIFRRPRSLAVLALLGVIPVIMGVALTVSGSPEPSTGGAPGDDQGAGLLSSALGNGLVLPVAALVMTLGMLLPLASAMSAADALAGETSTGTLRGWLLAPVSRGRLLAIKAIGVATFTLAAVGVIAVIGTLTGLVINGTDTLATMSGTTLPLTDALGRVALAAGWVTIQLWAVAAVALAISACTEHPMVVLASVLGGLIVFTVLGNLDALSWLHPFLITESWWSVIDVLRDPIPFDDLTNGLLVALCYLLIGGSLSYSLLVSRDG</sequence>
<feature type="transmembrane region" description="Helical" evidence="1">
    <location>
        <begin position="264"/>
        <end position="283"/>
    </location>
</feature>
<dbReference type="PANTHER" id="PTHR37305:SF1">
    <property type="entry name" value="MEMBRANE PROTEIN"/>
    <property type="match status" value="1"/>
</dbReference>
<gene>
    <name evidence="2" type="ORF">JD82_02431</name>
</gene>
<feature type="transmembrane region" description="Helical" evidence="1">
    <location>
        <begin position="135"/>
        <end position="159"/>
    </location>
</feature>
<organism evidence="2 3">
    <name type="scientific">Prauserella rugosa</name>
    <dbReference type="NCBI Taxonomy" id="43354"/>
    <lineage>
        <taxon>Bacteria</taxon>
        <taxon>Bacillati</taxon>
        <taxon>Actinomycetota</taxon>
        <taxon>Actinomycetes</taxon>
        <taxon>Pseudonocardiales</taxon>
        <taxon>Pseudonocardiaceae</taxon>
        <taxon>Prauserella</taxon>
    </lineage>
</organism>
<dbReference type="AlphaFoldDB" id="A0A660CI37"/>
<reference evidence="2 3" key="1">
    <citation type="submission" date="2019-07" db="EMBL/GenBank/DDBJ databases">
        <title>R&amp;d 2014.</title>
        <authorList>
            <person name="Klenk H.-P."/>
        </authorList>
    </citation>
    <scope>NUCLEOTIDE SEQUENCE [LARGE SCALE GENOMIC DNA]</scope>
    <source>
        <strain evidence="2 3">DSM 43194</strain>
    </source>
</reference>